<accession>A0A6I8MFR0</accession>
<evidence type="ECO:0000313" key="1">
    <source>
        <dbReference type="EMBL" id="VZH84192.1"/>
    </source>
</evidence>
<organism evidence="1 2">
    <name type="scientific">Corynebacterium rouxii</name>
    <dbReference type="NCBI Taxonomy" id="2719119"/>
    <lineage>
        <taxon>Bacteria</taxon>
        <taxon>Bacillati</taxon>
        <taxon>Actinomycetota</taxon>
        <taxon>Actinomycetes</taxon>
        <taxon>Mycobacteriales</taxon>
        <taxon>Corynebacteriaceae</taxon>
        <taxon>Corynebacterium</taxon>
    </lineage>
</organism>
<sequence>MVYATISKDWYGYKIWIEIIHPGNKKKMDPRSSPTAAGSQKVRPLLPKVLSMSSIVDAISTHFVWAIGDGQGFIAGLLL</sequence>
<dbReference type="AlphaFoldDB" id="A0A6I8MFR0"/>
<proteinExistence type="predicted"/>
<reference evidence="1 2" key="1">
    <citation type="submission" date="2019-11" db="EMBL/GenBank/DDBJ databases">
        <authorList>
            <person name="Brisse S."/>
        </authorList>
    </citation>
    <scope>NUCLEOTIDE SEQUENCE [LARGE SCALE GENOMIC DNA]</scope>
    <source>
        <strain evidence="1">FRC0190</strain>
    </source>
</reference>
<gene>
    <name evidence="1" type="ORF">FRC0190_00228</name>
</gene>
<protein>
    <submittedName>
        <fullName evidence="1">Uncharacterized protein</fullName>
    </submittedName>
</protein>
<dbReference type="Proteomes" id="UP000423525">
    <property type="component" value="Chromosome"/>
</dbReference>
<dbReference type="EMBL" id="LR738855">
    <property type="protein sequence ID" value="VZH84192.1"/>
    <property type="molecule type" value="Genomic_DNA"/>
</dbReference>
<evidence type="ECO:0000313" key="2">
    <source>
        <dbReference type="Proteomes" id="UP000423525"/>
    </source>
</evidence>
<name>A0A6I8MFR0_9CORY</name>
<dbReference type="KEGG" id="crf:FRC0190_00228"/>